<comment type="catalytic activity">
    <reaction evidence="1">
        <text>ATP + H2O = ADP + phosphate + H(+)</text>
        <dbReference type="Rhea" id="RHEA:13065"/>
        <dbReference type="ChEBI" id="CHEBI:15377"/>
        <dbReference type="ChEBI" id="CHEBI:15378"/>
        <dbReference type="ChEBI" id="CHEBI:30616"/>
        <dbReference type="ChEBI" id="CHEBI:43474"/>
        <dbReference type="ChEBI" id="CHEBI:456216"/>
        <dbReference type="EC" id="5.6.2.3"/>
    </reaction>
</comment>
<gene>
    <name evidence="4" type="ORF">WJX72_001291</name>
</gene>
<dbReference type="GO" id="GO:0043139">
    <property type="term" value="F:5'-3' DNA helicase activity"/>
    <property type="evidence" value="ECO:0007669"/>
    <property type="project" value="UniProtKB-EC"/>
</dbReference>
<dbReference type="InterPro" id="IPR010285">
    <property type="entry name" value="DNA_helicase_pif1-like_DEAD"/>
</dbReference>
<dbReference type="GO" id="GO:0016787">
    <property type="term" value="F:hydrolase activity"/>
    <property type="evidence" value="ECO:0007669"/>
    <property type="project" value="UniProtKB-KW"/>
</dbReference>
<evidence type="ECO:0000313" key="4">
    <source>
        <dbReference type="EMBL" id="KAK9814150.1"/>
    </source>
</evidence>
<keyword evidence="1" id="KW-0233">DNA recombination</keyword>
<organism evidence="4 5">
    <name type="scientific">[Myrmecia] bisecta</name>
    <dbReference type="NCBI Taxonomy" id="41462"/>
    <lineage>
        <taxon>Eukaryota</taxon>
        <taxon>Viridiplantae</taxon>
        <taxon>Chlorophyta</taxon>
        <taxon>core chlorophytes</taxon>
        <taxon>Trebouxiophyceae</taxon>
        <taxon>Trebouxiales</taxon>
        <taxon>Trebouxiaceae</taxon>
        <taxon>Myrmecia</taxon>
    </lineage>
</organism>
<keyword evidence="1" id="KW-0234">DNA repair</keyword>
<dbReference type="InterPro" id="IPR027417">
    <property type="entry name" value="P-loop_NTPase"/>
</dbReference>
<dbReference type="SMART" id="SM00382">
    <property type="entry name" value="AAA"/>
    <property type="match status" value="1"/>
</dbReference>
<dbReference type="Proteomes" id="UP001489004">
    <property type="component" value="Unassembled WGS sequence"/>
</dbReference>
<comment type="cofactor">
    <cofactor evidence="1">
        <name>Mg(2+)</name>
        <dbReference type="ChEBI" id="CHEBI:18420"/>
    </cofactor>
</comment>
<dbReference type="SUPFAM" id="SSF52540">
    <property type="entry name" value="P-loop containing nucleoside triphosphate hydrolases"/>
    <property type="match status" value="2"/>
</dbReference>
<feature type="compositionally biased region" description="Gly residues" evidence="2">
    <location>
        <begin position="101"/>
        <end position="116"/>
    </location>
</feature>
<keyword evidence="1" id="KW-0378">Hydrolase</keyword>
<keyword evidence="1" id="KW-0347">Helicase</keyword>
<keyword evidence="1" id="KW-0547">Nucleotide-binding</keyword>
<comment type="caution">
    <text evidence="4">The sequence shown here is derived from an EMBL/GenBank/DDBJ whole genome shotgun (WGS) entry which is preliminary data.</text>
</comment>
<feature type="domain" description="AAA+ ATPase" evidence="3">
    <location>
        <begin position="138"/>
        <end position="284"/>
    </location>
</feature>
<comment type="similarity">
    <text evidence="1">Belongs to the helicase family.</text>
</comment>
<dbReference type="EMBL" id="JALJOR010000007">
    <property type="protein sequence ID" value="KAK9814150.1"/>
    <property type="molecule type" value="Genomic_DNA"/>
</dbReference>
<dbReference type="GO" id="GO:0006310">
    <property type="term" value="P:DNA recombination"/>
    <property type="evidence" value="ECO:0007669"/>
    <property type="project" value="UniProtKB-KW"/>
</dbReference>
<name>A0AAW1PWI5_9CHLO</name>
<dbReference type="GO" id="GO:0006281">
    <property type="term" value="P:DNA repair"/>
    <property type="evidence" value="ECO:0007669"/>
    <property type="project" value="UniProtKB-KW"/>
</dbReference>
<evidence type="ECO:0000259" key="3">
    <source>
        <dbReference type="SMART" id="SM00382"/>
    </source>
</evidence>
<dbReference type="EC" id="5.6.2.3" evidence="1"/>
<proteinExistence type="inferred from homology"/>
<keyword evidence="5" id="KW-1185">Reference proteome</keyword>
<keyword evidence="1" id="KW-0227">DNA damage</keyword>
<dbReference type="AlphaFoldDB" id="A0AAW1PWI5"/>
<feature type="region of interest" description="Disordered" evidence="2">
    <location>
        <begin position="93"/>
        <end position="119"/>
    </location>
</feature>
<reference evidence="4 5" key="1">
    <citation type="journal article" date="2024" name="Nat. Commun.">
        <title>Phylogenomics reveals the evolutionary origins of lichenization in chlorophyte algae.</title>
        <authorList>
            <person name="Puginier C."/>
            <person name="Libourel C."/>
            <person name="Otte J."/>
            <person name="Skaloud P."/>
            <person name="Haon M."/>
            <person name="Grisel S."/>
            <person name="Petersen M."/>
            <person name="Berrin J.G."/>
            <person name="Delaux P.M."/>
            <person name="Dal Grande F."/>
            <person name="Keller J."/>
        </authorList>
    </citation>
    <scope>NUCLEOTIDE SEQUENCE [LARGE SCALE GENOMIC DNA]</scope>
    <source>
        <strain evidence="4 5">SAG 2043</strain>
    </source>
</reference>
<dbReference type="Gene3D" id="3.40.50.300">
    <property type="entry name" value="P-loop containing nucleotide triphosphate hydrolases"/>
    <property type="match status" value="1"/>
</dbReference>
<dbReference type="InterPro" id="IPR003593">
    <property type="entry name" value="AAA+_ATPase"/>
</dbReference>
<dbReference type="GO" id="GO:0000723">
    <property type="term" value="P:telomere maintenance"/>
    <property type="evidence" value="ECO:0007669"/>
    <property type="project" value="InterPro"/>
</dbReference>
<evidence type="ECO:0000313" key="5">
    <source>
        <dbReference type="Proteomes" id="UP001489004"/>
    </source>
</evidence>
<protein>
    <recommendedName>
        <fullName evidence="1">ATP-dependent DNA helicase</fullName>
        <ecNumber evidence="1">5.6.2.3</ecNumber>
    </recommendedName>
</protein>
<evidence type="ECO:0000256" key="2">
    <source>
        <dbReference type="SAM" id="MobiDB-lite"/>
    </source>
</evidence>
<sequence length="593" mass="65160">MRDNGHITEEQAVLFRAVWDAKRTYTADQLPQAVRAARRRCKATNGPADAATGGLTETSLTEAAFVEPDDGILDMWTSGEELATYFDDAEAGDGAGDVMRDGGGGDAEGSGAGDAEGSGAREFDLTEDQLIDRITAPGARNVVIEGEPGAGKSSLLRRIRDAIAGRCGGQKKVVLVAVRAIVATLNNGSTLAYAMDMECMAPGRERDMHPDARERLRAAEYLLFDEYEEAGRDMLKQIDRLCRMARDRHDEPFGGLIVVFAGNVLQMPPIVQRIDRVDAGGRVKVVGSHRFDDDGLALIQRAYQGRCTPADVQNLLGNKKEVTDADLKRCVVLVATKTSASILHNEFYVDDNSAQKGEARVYGSATTRCQPEPTTQSKEFVVEAGMALWPEIKLREDTKVLIVANQMGGRILNGMTGRVRSFVRSSEQAERIALLREFWRERDIVPEMLDAYKKVSPNLEWPEIEVYLPSGETTSFRARPRIGEVYARSGQLVMRRIALGVVGGYAIKFGQALGSTLPEVIADLDGSKREGTEAFLALTRVRNPLTDIFWSQSTVIGPNMFFVGEDVYRYFTAGDWLRMKIAPRANHAAFQPL</sequence>
<dbReference type="GO" id="GO:0005524">
    <property type="term" value="F:ATP binding"/>
    <property type="evidence" value="ECO:0007669"/>
    <property type="project" value="UniProtKB-KW"/>
</dbReference>
<dbReference type="Pfam" id="PF05970">
    <property type="entry name" value="PIF1"/>
    <property type="match status" value="1"/>
</dbReference>
<evidence type="ECO:0000256" key="1">
    <source>
        <dbReference type="RuleBase" id="RU363044"/>
    </source>
</evidence>
<keyword evidence="1" id="KW-0067">ATP-binding</keyword>
<accession>A0AAW1PWI5</accession>